<protein>
    <submittedName>
        <fullName evidence="2">Uncharacterized protein</fullName>
    </submittedName>
</protein>
<evidence type="ECO:0000256" key="1">
    <source>
        <dbReference type="SAM" id="Phobius"/>
    </source>
</evidence>
<proteinExistence type="predicted"/>
<accession>A0A4Q0YQP0</accession>
<reference evidence="2 3" key="1">
    <citation type="submission" date="2017-10" db="EMBL/GenBank/DDBJ databases">
        <title>Nyctiphanis sp. nov., isolated from the stomach of the euphausiid Nyctiphanes simplex (Hansen, 1911) in the Gulf of California.</title>
        <authorList>
            <person name="Gomez-Gil B."/>
            <person name="Aguilar-Mendez M."/>
            <person name="Lopez-Cortes A."/>
            <person name="Gomez-Gutierrez J."/>
            <person name="Roque A."/>
            <person name="Lang E."/>
            <person name="Gonzalez-Castillo A."/>
        </authorList>
    </citation>
    <scope>NUCLEOTIDE SEQUENCE [LARGE SCALE GENOMIC DNA]</scope>
    <source>
        <strain evidence="2 3">CAIM 600</strain>
    </source>
</reference>
<keyword evidence="1" id="KW-0812">Transmembrane</keyword>
<name>A0A4Q0YQP0_9GAMM</name>
<dbReference type="OrthoDB" id="188925at2"/>
<evidence type="ECO:0000313" key="2">
    <source>
        <dbReference type="EMBL" id="RXJ72873.1"/>
    </source>
</evidence>
<gene>
    <name evidence="2" type="ORF">CS022_13580</name>
</gene>
<feature type="transmembrane region" description="Helical" evidence="1">
    <location>
        <begin position="12"/>
        <end position="28"/>
    </location>
</feature>
<dbReference type="AlphaFoldDB" id="A0A4Q0YQP0"/>
<feature type="transmembrane region" description="Helical" evidence="1">
    <location>
        <begin position="239"/>
        <end position="264"/>
    </location>
</feature>
<feature type="transmembrane region" description="Helical" evidence="1">
    <location>
        <begin position="70"/>
        <end position="91"/>
    </location>
</feature>
<dbReference type="EMBL" id="PEIB01000015">
    <property type="protein sequence ID" value="RXJ72873.1"/>
    <property type="molecule type" value="Genomic_DNA"/>
</dbReference>
<keyword evidence="1" id="KW-1133">Transmembrane helix</keyword>
<sequence>MENYVLEKLISSDSLFLSIMMVFLQLIFEMKNAKYSLYISVAAAFVVSAMIVWIIRVIARNITETYKPGFGFAIGSVLSYSSTFILIISLVSLHYTEPVVKVVIKGWGLALTQNEEWRESTFRDAFENVAELKTSDGLPVENLKGYTHPDLGGETIPSRSDQAQITVIETYLNSIEEEFEKKMPMLSWILSAESGSAKSEMSEDIERYFENSSTYVITDAISIASSNISNELVKQSDRIIVFGSLALLGFWLLLQTIIIGLISWSALREIKENF</sequence>
<dbReference type="RefSeq" id="WP_129122717.1">
    <property type="nucleotide sequence ID" value="NZ_PEIB01000015.1"/>
</dbReference>
<feature type="transmembrane region" description="Helical" evidence="1">
    <location>
        <begin position="35"/>
        <end position="58"/>
    </location>
</feature>
<organism evidence="2 3">
    <name type="scientific">Veronia nyctiphanis</name>
    <dbReference type="NCBI Taxonomy" id="1278244"/>
    <lineage>
        <taxon>Bacteria</taxon>
        <taxon>Pseudomonadati</taxon>
        <taxon>Pseudomonadota</taxon>
        <taxon>Gammaproteobacteria</taxon>
        <taxon>Vibrionales</taxon>
        <taxon>Vibrionaceae</taxon>
        <taxon>Veronia</taxon>
    </lineage>
</organism>
<keyword evidence="3" id="KW-1185">Reference proteome</keyword>
<keyword evidence="1" id="KW-0472">Membrane</keyword>
<evidence type="ECO:0000313" key="3">
    <source>
        <dbReference type="Proteomes" id="UP000290287"/>
    </source>
</evidence>
<comment type="caution">
    <text evidence="2">The sequence shown here is derived from an EMBL/GenBank/DDBJ whole genome shotgun (WGS) entry which is preliminary data.</text>
</comment>
<dbReference type="Proteomes" id="UP000290287">
    <property type="component" value="Unassembled WGS sequence"/>
</dbReference>